<evidence type="ECO:0000256" key="1">
    <source>
        <dbReference type="SAM" id="MobiDB-lite"/>
    </source>
</evidence>
<sequence length="333" mass="36478">MEGEIFKLEMLLEDVKEKMDKSKYTSAPSLPVSFPFTLDNLASTSSSLSNEESRCFIEEALSHCGCNSPSQGIQAVSRLTVAALLVLDLQEWQVLIPKEHPGHHPGPQGSGGSEATGIAQGGLQEGPKEELCELPPQIGWCQPSQVASSARPELLGGLCMCCCGVSHILHHFSICVCFVVQEDPKGSSGRQECAETTALSPSCTFCRRLLEWPNCAKVQFLVEKLSNRQAEESSVKQKVEKKGHRSINCGRFSIVLHEKALHSDSTPNKVKDECNHEFSKARSVGRGFVAVASVLQRDVAWPSRADMLTAWPQAVTLWPYLECSSVHSLPDRF</sequence>
<name>A0ABQ9VCJ5_SAGOE</name>
<evidence type="ECO:0000313" key="3">
    <source>
        <dbReference type="Proteomes" id="UP001266305"/>
    </source>
</evidence>
<dbReference type="Proteomes" id="UP001266305">
    <property type="component" value="Unassembled WGS sequence"/>
</dbReference>
<dbReference type="InterPro" id="IPR052655">
    <property type="entry name" value="AKNA_Centrosome-Trans_reg"/>
</dbReference>
<evidence type="ECO:0000313" key="2">
    <source>
        <dbReference type="EMBL" id="KAK2106885.1"/>
    </source>
</evidence>
<feature type="region of interest" description="Disordered" evidence="1">
    <location>
        <begin position="98"/>
        <end position="120"/>
    </location>
</feature>
<gene>
    <name evidence="2" type="ORF">P7K49_016399</name>
</gene>
<comment type="caution">
    <text evidence="2">The sequence shown here is derived from an EMBL/GenBank/DDBJ whole genome shotgun (WGS) entry which is preliminary data.</text>
</comment>
<proteinExistence type="predicted"/>
<accession>A0ABQ9VCJ5</accession>
<dbReference type="PANTHER" id="PTHR21510:SF16">
    <property type="entry name" value="PROTEIN AKNAD1"/>
    <property type="match status" value="1"/>
</dbReference>
<dbReference type="EMBL" id="JASSZA010000007">
    <property type="protein sequence ID" value="KAK2106885.1"/>
    <property type="molecule type" value="Genomic_DNA"/>
</dbReference>
<organism evidence="2 3">
    <name type="scientific">Saguinus oedipus</name>
    <name type="common">Cotton-top tamarin</name>
    <name type="synonym">Oedipomidas oedipus</name>
    <dbReference type="NCBI Taxonomy" id="9490"/>
    <lineage>
        <taxon>Eukaryota</taxon>
        <taxon>Metazoa</taxon>
        <taxon>Chordata</taxon>
        <taxon>Craniata</taxon>
        <taxon>Vertebrata</taxon>
        <taxon>Euteleostomi</taxon>
        <taxon>Mammalia</taxon>
        <taxon>Eutheria</taxon>
        <taxon>Euarchontoglires</taxon>
        <taxon>Primates</taxon>
        <taxon>Haplorrhini</taxon>
        <taxon>Platyrrhini</taxon>
        <taxon>Cebidae</taxon>
        <taxon>Callitrichinae</taxon>
        <taxon>Saguinus</taxon>
    </lineage>
</organism>
<reference evidence="2 3" key="1">
    <citation type="submission" date="2023-05" db="EMBL/GenBank/DDBJ databases">
        <title>B98-5 Cell Line De Novo Hybrid Assembly: An Optical Mapping Approach.</title>
        <authorList>
            <person name="Kananen K."/>
            <person name="Auerbach J.A."/>
            <person name="Kautto E."/>
            <person name="Blachly J.S."/>
        </authorList>
    </citation>
    <scope>NUCLEOTIDE SEQUENCE [LARGE SCALE GENOMIC DNA]</scope>
    <source>
        <strain evidence="2">B95-8</strain>
        <tissue evidence="2">Cell line</tissue>
    </source>
</reference>
<dbReference type="PANTHER" id="PTHR21510">
    <property type="entry name" value="AKNA DOMAIN-CONTAINING PROTEIN"/>
    <property type="match status" value="1"/>
</dbReference>
<feature type="compositionally biased region" description="Gly residues" evidence="1">
    <location>
        <begin position="108"/>
        <end position="120"/>
    </location>
</feature>
<protein>
    <submittedName>
        <fullName evidence="2">Uncharacterized protein</fullName>
    </submittedName>
</protein>
<keyword evidence="3" id="KW-1185">Reference proteome</keyword>